<feature type="region of interest" description="Disordered" evidence="1">
    <location>
        <begin position="555"/>
        <end position="641"/>
    </location>
</feature>
<feature type="transmembrane region" description="Helical" evidence="2">
    <location>
        <begin position="131"/>
        <end position="153"/>
    </location>
</feature>
<feature type="compositionally biased region" description="Polar residues" evidence="1">
    <location>
        <begin position="319"/>
        <end position="330"/>
    </location>
</feature>
<evidence type="ECO:0000256" key="1">
    <source>
        <dbReference type="SAM" id="MobiDB-lite"/>
    </source>
</evidence>
<accession>A0AAJ8MZJ5</accession>
<dbReference type="GeneID" id="43587644"/>
<feature type="compositionally biased region" description="Basic and acidic residues" evidence="1">
    <location>
        <begin position="270"/>
        <end position="282"/>
    </location>
</feature>
<keyword evidence="2" id="KW-0812">Transmembrane</keyword>
<feature type="compositionally biased region" description="Low complexity" evidence="1">
    <location>
        <begin position="570"/>
        <end position="585"/>
    </location>
</feature>
<feature type="region of interest" description="Disordered" evidence="1">
    <location>
        <begin position="234"/>
        <end position="357"/>
    </location>
</feature>
<reference evidence="3" key="1">
    <citation type="submission" date="2017-08" db="EMBL/GenBank/DDBJ databases">
        <authorList>
            <person name="Cuomo C."/>
            <person name="Billmyre B."/>
            <person name="Heitman J."/>
        </authorList>
    </citation>
    <scope>NUCLEOTIDE SEQUENCE</scope>
    <source>
        <strain evidence="3">CBS 12478</strain>
    </source>
</reference>
<sequence length="641" mass="69598">MYCRLHSALINTPSERISILPLFLSFSININVNVKMVAISILPANPKVAAFSTCLAALTFYSTLGAQPYYLDEVGLLNLISLGMYAPMAILLMYDTYRRRSDKPLMRLTARPTQAPTSRFWRTVYNAKTQLVVTMIQCGLWLGFIGIFVADLYTEYSNGAPTLACPSSRCGSYFFALSLSYLHFFLIFTQLISFSLVLIEIKTSPRRVTNDRTISQLLAKSMEELAQLREEAKRVRAEMPDGGRGDGKMRRWLSGGRLNTSSGSGGGHGHGGEIQRREREYSLEGEIGGSSSNQNQEEQGHHSKMKFMFTSPGKGNGGSVSLNDTDSPSSAGGGGGARRRTRTISAEAGSGNTVEGGDSVVFSLRSLTSMNLANTQTNSTSAQSASASGSGDMGLELRRLQEAYRSSSQNDNGRYPPPYSTDGPGAPLPSSKTKIPGTQPVTIGGSRLSVRFDLAEAYELPLLPEDVEGEEVKRDAFGMMSKWKDETPTPYSFADDVDTDGRDSFFKGHGHGRATNRSTNSIAVQDQHTPKAPDQSLPLFSTPGGRRVLYPLISETPTPTPLLEGMPGLSFSPASTTSTDSPPTTTRREETKLLKDKERSTSSRKGKKGRWGIGKKGKLGLAQDGGEHMGGYFDLELQSGR</sequence>
<feature type="compositionally biased region" description="Basic and acidic residues" evidence="1">
    <location>
        <begin position="234"/>
        <end position="249"/>
    </location>
</feature>
<feature type="compositionally biased region" description="Basic residues" evidence="1">
    <location>
        <begin position="602"/>
        <end position="618"/>
    </location>
</feature>
<feature type="compositionally biased region" description="Basic and acidic residues" evidence="1">
    <location>
        <begin position="586"/>
        <end position="601"/>
    </location>
</feature>
<feature type="transmembrane region" description="Helical" evidence="2">
    <location>
        <begin position="173"/>
        <end position="199"/>
    </location>
</feature>
<evidence type="ECO:0000256" key="2">
    <source>
        <dbReference type="SAM" id="Phobius"/>
    </source>
</evidence>
<evidence type="ECO:0000313" key="4">
    <source>
        <dbReference type="Proteomes" id="UP000322225"/>
    </source>
</evidence>
<feature type="transmembrane region" description="Helical" evidence="2">
    <location>
        <begin position="76"/>
        <end position="97"/>
    </location>
</feature>
<proteinExistence type="predicted"/>
<dbReference type="EMBL" id="CP144060">
    <property type="protein sequence ID" value="WWD21147.1"/>
    <property type="molecule type" value="Genomic_DNA"/>
</dbReference>
<dbReference type="KEGG" id="ksn:43587644"/>
<organism evidence="3 4">
    <name type="scientific">Kwoniella shandongensis</name>
    <dbReference type="NCBI Taxonomy" id="1734106"/>
    <lineage>
        <taxon>Eukaryota</taxon>
        <taxon>Fungi</taxon>
        <taxon>Dikarya</taxon>
        <taxon>Basidiomycota</taxon>
        <taxon>Agaricomycotina</taxon>
        <taxon>Tremellomycetes</taxon>
        <taxon>Tremellales</taxon>
        <taxon>Cryptococcaceae</taxon>
        <taxon>Kwoniella</taxon>
    </lineage>
</organism>
<keyword evidence="4" id="KW-1185">Reference proteome</keyword>
<dbReference type="AlphaFoldDB" id="A0AAJ8MZJ5"/>
<name>A0AAJ8MZJ5_9TREE</name>
<gene>
    <name evidence="3" type="ORF">CI109_105628</name>
</gene>
<feature type="region of interest" description="Disordered" evidence="1">
    <location>
        <begin position="404"/>
        <end position="441"/>
    </location>
</feature>
<keyword evidence="2" id="KW-0472">Membrane</keyword>
<dbReference type="RefSeq" id="XP_031862379.2">
    <property type="nucleotide sequence ID" value="XM_032003521.2"/>
</dbReference>
<protein>
    <submittedName>
        <fullName evidence="3">Uncharacterized protein</fullName>
    </submittedName>
</protein>
<keyword evidence="2" id="KW-1133">Transmembrane helix</keyword>
<dbReference type="Proteomes" id="UP000322225">
    <property type="component" value="Chromosome 10"/>
</dbReference>
<reference evidence="3" key="2">
    <citation type="submission" date="2024-01" db="EMBL/GenBank/DDBJ databases">
        <title>Comparative genomics of Cryptococcus and Kwoniella reveals pathogenesis evolution and contrasting modes of karyotype evolution via chromosome fusion or intercentromeric recombination.</title>
        <authorList>
            <person name="Coelho M.A."/>
            <person name="David-Palma M."/>
            <person name="Shea T."/>
            <person name="Bowers K."/>
            <person name="McGinley-Smith S."/>
            <person name="Mohammad A.W."/>
            <person name="Gnirke A."/>
            <person name="Yurkov A.M."/>
            <person name="Nowrousian M."/>
            <person name="Sun S."/>
            <person name="Cuomo C.A."/>
            <person name="Heitman J."/>
        </authorList>
    </citation>
    <scope>NUCLEOTIDE SEQUENCE</scope>
    <source>
        <strain evidence="3">CBS 12478</strain>
    </source>
</reference>
<evidence type="ECO:0000313" key="3">
    <source>
        <dbReference type="EMBL" id="WWD21147.1"/>
    </source>
</evidence>